<comment type="caution">
    <text evidence="2">The sequence shown here is derived from an EMBL/GenBank/DDBJ whole genome shotgun (WGS) entry which is preliminary data.</text>
</comment>
<accession>A0AAV1IIR5</accession>
<keyword evidence="1" id="KW-0732">Signal</keyword>
<name>A0AAV1IIR5_9CHLO</name>
<evidence type="ECO:0000313" key="3">
    <source>
        <dbReference type="Proteomes" id="UP001314263"/>
    </source>
</evidence>
<feature type="signal peptide" evidence="1">
    <location>
        <begin position="1"/>
        <end position="23"/>
    </location>
</feature>
<organism evidence="2 3">
    <name type="scientific">Coccomyxa viridis</name>
    <dbReference type="NCBI Taxonomy" id="1274662"/>
    <lineage>
        <taxon>Eukaryota</taxon>
        <taxon>Viridiplantae</taxon>
        <taxon>Chlorophyta</taxon>
        <taxon>core chlorophytes</taxon>
        <taxon>Trebouxiophyceae</taxon>
        <taxon>Trebouxiophyceae incertae sedis</taxon>
        <taxon>Coccomyxaceae</taxon>
        <taxon>Coccomyxa</taxon>
    </lineage>
</organism>
<evidence type="ECO:0000313" key="2">
    <source>
        <dbReference type="EMBL" id="CAK0785884.1"/>
    </source>
</evidence>
<feature type="chain" id="PRO_5043572719" evidence="1">
    <location>
        <begin position="24"/>
        <end position="178"/>
    </location>
</feature>
<gene>
    <name evidence="2" type="ORF">CVIRNUC_009097</name>
</gene>
<proteinExistence type="predicted"/>
<dbReference type="EMBL" id="CAUYUE010000013">
    <property type="protein sequence ID" value="CAK0785884.1"/>
    <property type="molecule type" value="Genomic_DNA"/>
</dbReference>
<dbReference type="Proteomes" id="UP001314263">
    <property type="component" value="Unassembled WGS sequence"/>
</dbReference>
<reference evidence="2 3" key="1">
    <citation type="submission" date="2023-10" db="EMBL/GenBank/DDBJ databases">
        <authorList>
            <person name="Maclean D."/>
            <person name="Macfadyen A."/>
        </authorList>
    </citation>
    <scope>NUCLEOTIDE SEQUENCE [LARGE SCALE GENOMIC DNA]</scope>
</reference>
<keyword evidence="3" id="KW-1185">Reference proteome</keyword>
<evidence type="ECO:0000256" key="1">
    <source>
        <dbReference type="SAM" id="SignalP"/>
    </source>
</evidence>
<sequence>MGPYKTLTITATLLICSHLSAEGQVYGTKGAYGTYGAQRQVAQGYGALPAYSYYADQEADQQQNQDQNARHLLAAATGRGLLQAEPIAYNAQQFDADNIGAKYEQGNKRRLLDAPVPAADTYRTVTLGSYGGSQGTDDIHRKIGTAIALRPALGTYGARAGGAYGYSNGGNPGAYGQP</sequence>
<dbReference type="AlphaFoldDB" id="A0AAV1IIR5"/>
<protein>
    <submittedName>
        <fullName evidence="2">Uncharacterized protein</fullName>
    </submittedName>
</protein>